<sequence length="174" mass="19651">MMKVWRRKEKKEEVAIKAQRLEEIRSGQITPPSLFASDEASFGELESLSTKYGDFIEELMRKLHVIALTREGQGPTYSGHLRGESGESSSGTIRIGRSYVAPIVAKAHIRLAALHPYPDGNGRSSRALVNYLLLRRVWQPFLIPEKEHDEYNKALKGAIVDGKPDEFYAMMSTF</sequence>
<feature type="domain" description="Fido" evidence="3">
    <location>
        <begin position="55"/>
        <end position="174"/>
    </location>
</feature>
<dbReference type="SUPFAM" id="SSF140931">
    <property type="entry name" value="Fic-like"/>
    <property type="match status" value="1"/>
</dbReference>
<dbReference type="PANTHER" id="PTHR13504">
    <property type="entry name" value="FIDO DOMAIN-CONTAINING PROTEIN DDB_G0283145"/>
    <property type="match status" value="1"/>
</dbReference>
<evidence type="ECO:0000313" key="4">
    <source>
        <dbReference type="Proteomes" id="UP000887572"/>
    </source>
</evidence>
<dbReference type="PANTHER" id="PTHR13504:SF38">
    <property type="entry name" value="FIDO DOMAIN-CONTAINING PROTEIN"/>
    <property type="match status" value="1"/>
</dbReference>
<reference evidence="5" key="1">
    <citation type="submission" date="2022-11" db="UniProtKB">
        <authorList>
            <consortium name="WormBaseParasite"/>
        </authorList>
    </citation>
    <scope>IDENTIFICATION</scope>
</reference>
<evidence type="ECO:0000256" key="1">
    <source>
        <dbReference type="PIRSR" id="PIRSR640198-1"/>
    </source>
</evidence>
<evidence type="ECO:0000259" key="3">
    <source>
        <dbReference type="PROSITE" id="PS51459"/>
    </source>
</evidence>
<dbReference type="Pfam" id="PF02661">
    <property type="entry name" value="Fic"/>
    <property type="match status" value="1"/>
</dbReference>
<dbReference type="AlphaFoldDB" id="A0A914H651"/>
<dbReference type="InterPro" id="IPR040198">
    <property type="entry name" value="Fido_containing"/>
</dbReference>
<dbReference type="WBParaSite" id="Gr19_v10_g14541.t1">
    <property type="protein sequence ID" value="Gr19_v10_g14541.t1"/>
    <property type="gene ID" value="Gr19_v10_g14541"/>
</dbReference>
<dbReference type="Proteomes" id="UP000887572">
    <property type="component" value="Unplaced"/>
</dbReference>
<name>A0A914H651_GLORO</name>
<dbReference type="InterPro" id="IPR003812">
    <property type="entry name" value="Fido"/>
</dbReference>
<evidence type="ECO:0000313" key="5">
    <source>
        <dbReference type="WBParaSite" id="Gr19_v10_g14541.t1"/>
    </source>
</evidence>
<feature type="active site" evidence="1">
    <location>
        <position position="115"/>
    </location>
</feature>
<keyword evidence="2" id="KW-0067">ATP-binding</keyword>
<protein>
    <submittedName>
        <fullName evidence="5">Fido domain-containing protein</fullName>
    </submittedName>
</protein>
<feature type="binding site" evidence="2">
    <location>
        <begin position="119"/>
        <end position="126"/>
    </location>
    <ligand>
        <name>ATP</name>
        <dbReference type="ChEBI" id="CHEBI:30616"/>
    </ligand>
</feature>
<evidence type="ECO:0000256" key="2">
    <source>
        <dbReference type="PIRSR" id="PIRSR640198-2"/>
    </source>
</evidence>
<proteinExistence type="predicted"/>
<organism evidence="4 5">
    <name type="scientific">Globodera rostochiensis</name>
    <name type="common">Golden nematode worm</name>
    <name type="synonym">Heterodera rostochiensis</name>
    <dbReference type="NCBI Taxonomy" id="31243"/>
    <lineage>
        <taxon>Eukaryota</taxon>
        <taxon>Metazoa</taxon>
        <taxon>Ecdysozoa</taxon>
        <taxon>Nematoda</taxon>
        <taxon>Chromadorea</taxon>
        <taxon>Rhabditida</taxon>
        <taxon>Tylenchina</taxon>
        <taxon>Tylenchomorpha</taxon>
        <taxon>Tylenchoidea</taxon>
        <taxon>Heteroderidae</taxon>
        <taxon>Heteroderinae</taxon>
        <taxon>Globodera</taxon>
    </lineage>
</organism>
<dbReference type="InterPro" id="IPR036597">
    <property type="entry name" value="Fido-like_dom_sf"/>
</dbReference>
<dbReference type="PROSITE" id="PS51459">
    <property type="entry name" value="FIDO"/>
    <property type="match status" value="1"/>
</dbReference>
<dbReference type="GO" id="GO:0005524">
    <property type="term" value="F:ATP binding"/>
    <property type="evidence" value="ECO:0007669"/>
    <property type="project" value="UniProtKB-KW"/>
</dbReference>
<keyword evidence="4" id="KW-1185">Reference proteome</keyword>
<keyword evidence="2" id="KW-0547">Nucleotide-binding</keyword>
<accession>A0A914H651</accession>
<dbReference type="Gene3D" id="1.10.3290.10">
    <property type="entry name" value="Fido-like domain"/>
    <property type="match status" value="1"/>
</dbReference>